<sequence length="656" mass="74372">MKRSFLSSIIISSLLFSNVCLAENNDFMWEKTYKKTLATNPSLALSMLQDRYNSLESGTEKLYVSSKIHNFMMLQGQPYYGSTSTFDPEHSSREKLFIDAINYEGKLKFDLAKNNYLQLLSYANENKDIDGKILFEYHMCRLLNRQTQYQQASVYCEALHEDINNAVSSVLPKYVALRIVANNQEFVGNYDEALITYKELLSIIPVFEDASGVYNDAGLLLKTLGNYDQAKEYISIALKMRENSPLPLLKAQTYHSMGAVLFETGDYQNAFDHFMQSKIIVEQYQYPYGLMHAQLGLGKAMIAMKKFEDGIAHLLGGIETATQQGNSKLRGDIYLTLAEAYRIQNKYSVANDYANQAFELGSSIESERLIGSSLKVLASIAESQEEYGLALDYYQKYANSELARRNMRHQSAYIELETARKDHSDTKQESKLVTTIQENKKNIASLKEKTQIYQILLAVLAALLPALWYLRKIEIARVELDSLTGLLSRAAAIRKIKKQPELCSHHLNHVIILLDLDDFKRINDTYGHPTGDRALIHVANILQKELSVGEICGRLGGEEFILLLRNVDDLDIRDRVEHLHYVIAHQTFIAEDNTPLTITASFSFLATYKALSDFDALYSILDQALYQAKKNGKNCIVDAFNDPILFPPAAYESTQS</sequence>
<dbReference type="InterPro" id="IPR029787">
    <property type="entry name" value="Nucleotide_cyclase"/>
</dbReference>
<dbReference type="EC" id="2.7.7.65" evidence="1"/>
<dbReference type="SMART" id="SM00267">
    <property type="entry name" value="GGDEF"/>
    <property type="match status" value="1"/>
</dbReference>
<dbReference type="PROSITE" id="PS50005">
    <property type="entry name" value="TPR"/>
    <property type="match status" value="2"/>
</dbReference>
<dbReference type="SUPFAM" id="SSF55073">
    <property type="entry name" value="Nucleotide cyclase"/>
    <property type="match status" value="1"/>
</dbReference>
<evidence type="ECO:0000256" key="4">
    <source>
        <dbReference type="SAM" id="SignalP"/>
    </source>
</evidence>
<dbReference type="InterPro" id="IPR019734">
    <property type="entry name" value="TPR_rpt"/>
</dbReference>
<evidence type="ECO:0000256" key="3">
    <source>
        <dbReference type="PROSITE-ProRule" id="PRU00339"/>
    </source>
</evidence>
<evidence type="ECO:0000313" key="7">
    <source>
        <dbReference type="Proteomes" id="UP000273252"/>
    </source>
</evidence>
<dbReference type="EMBL" id="QVMU01000004">
    <property type="protein sequence ID" value="RJX72854.1"/>
    <property type="molecule type" value="Genomic_DNA"/>
</dbReference>
<evidence type="ECO:0000313" key="6">
    <source>
        <dbReference type="EMBL" id="RJX72854.1"/>
    </source>
</evidence>
<protein>
    <recommendedName>
        <fullName evidence="1">diguanylate cyclase</fullName>
        <ecNumber evidence="1">2.7.7.65</ecNumber>
    </recommendedName>
</protein>
<reference evidence="6 7" key="1">
    <citation type="submission" date="2018-08" db="EMBL/GenBank/DDBJ databases">
        <title>Vibrio isolated from the Eastern China Marginal Seas.</title>
        <authorList>
            <person name="Li Y."/>
        </authorList>
    </citation>
    <scope>NUCLEOTIDE SEQUENCE [LARGE SCALE GENOMIC DNA]</scope>
    <source>
        <strain evidence="6 7">BEI233</strain>
    </source>
</reference>
<dbReference type="AlphaFoldDB" id="A0A3A6QVC9"/>
<dbReference type="OrthoDB" id="5906165at2"/>
<dbReference type="PROSITE" id="PS50887">
    <property type="entry name" value="GGDEF"/>
    <property type="match status" value="1"/>
</dbReference>
<gene>
    <name evidence="6" type="ORF">DZ860_06760</name>
</gene>
<dbReference type="Proteomes" id="UP000273252">
    <property type="component" value="Unassembled WGS sequence"/>
</dbReference>
<keyword evidence="7" id="KW-1185">Reference proteome</keyword>
<keyword evidence="4" id="KW-0732">Signal</keyword>
<dbReference type="InterPro" id="IPR043128">
    <property type="entry name" value="Rev_trsase/Diguanyl_cyclase"/>
</dbReference>
<organism evidence="6 7">
    <name type="scientific">Vibrio sinensis</name>
    <dbReference type="NCBI Taxonomy" id="2302434"/>
    <lineage>
        <taxon>Bacteria</taxon>
        <taxon>Pseudomonadati</taxon>
        <taxon>Pseudomonadota</taxon>
        <taxon>Gammaproteobacteria</taxon>
        <taxon>Vibrionales</taxon>
        <taxon>Vibrionaceae</taxon>
        <taxon>Vibrio</taxon>
    </lineage>
</organism>
<comment type="catalytic activity">
    <reaction evidence="2">
        <text>2 GTP = 3',3'-c-di-GMP + 2 diphosphate</text>
        <dbReference type="Rhea" id="RHEA:24898"/>
        <dbReference type="ChEBI" id="CHEBI:33019"/>
        <dbReference type="ChEBI" id="CHEBI:37565"/>
        <dbReference type="ChEBI" id="CHEBI:58805"/>
        <dbReference type="EC" id="2.7.7.65"/>
    </reaction>
</comment>
<dbReference type="InterPro" id="IPR050469">
    <property type="entry name" value="Diguanylate_Cyclase"/>
</dbReference>
<evidence type="ECO:0000256" key="2">
    <source>
        <dbReference type="ARBA" id="ARBA00034247"/>
    </source>
</evidence>
<dbReference type="Gene3D" id="1.25.40.10">
    <property type="entry name" value="Tetratricopeptide repeat domain"/>
    <property type="match status" value="2"/>
</dbReference>
<dbReference type="InterPro" id="IPR011990">
    <property type="entry name" value="TPR-like_helical_dom_sf"/>
</dbReference>
<dbReference type="InterPro" id="IPR000160">
    <property type="entry name" value="GGDEF_dom"/>
</dbReference>
<name>A0A3A6QVC9_9VIBR</name>
<dbReference type="SMART" id="SM00028">
    <property type="entry name" value="TPR"/>
    <property type="match status" value="4"/>
</dbReference>
<feature type="chain" id="PRO_5017279682" description="diguanylate cyclase" evidence="4">
    <location>
        <begin position="23"/>
        <end position="656"/>
    </location>
</feature>
<evidence type="ECO:0000256" key="1">
    <source>
        <dbReference type="ARBA" id="ARBA00012528"/>
    </source>
</evidence>
<dbReference type="NCBIfam" id="TIGR00254">
    <property type="entry name" value="GGDEF"/>
    <property type="match status" value="1"/>
</dbReference>
<evidence type="ECO:0000259" key="5">
    <source>
        <dbReference type="PROSITE" id="PS50887"/>
    </source>
</evidence>
<accession>A0A3A6QVC9</accession>
<dbReference type="CDD" id="cd01949">
    <property type="entry name" value="GGDEF"/>
    <property type="match status" value="1"/>
</dbReference>
<dbReference type="SUPFAM" id="SSF48452">
    <property type="entry name" value="TPR-like"/>
    <property type="match status" value="2"/>
</dbReference>
<dbReference type="PANTHER" id="PTHR45138:SF9">
    <property type="entry name" value="DIGUANYLATE CYCLASE DGCM-RELATED"/>
    <property type="match status" value="1"/>
</dbReference>
<dbReference type="GO" id="GO:0052621">
    <property type="term" value="F:diguanylate cyclase activity"/>
    <property type="evidence" value="ECO:0007669"/>
    <property type="project" value="UniProtKB-EC"/>
</dbReference>
<keyword evidence="3" id="KW-0802">TPR repeat</keyword>
<feature type="repeat" description="TPR" evidence="3">
    <location>
        <begin position="251"/>
        <end position="284"/>
    </location>
</feature>
<proteinExistence type="predicted"/>
<dbReference type="PANTHER" id="PTHR45138">
    <property type="entry name" value="REGULATORY COMPONENTS OF SENSORY TRANSDUCTION SYSTEM"/>
    <property type="match status" value="1"/>
</dbReference>
<dbReference type="Gene3D" id="3.30.70.270">
    <property type="match status" value="1"/>
</dbReference>
<dbReference type="Pfam" id="PF00990">
    <property type="entry name" value="GGDEF"/>
    <property type="match status" value="1"/>
</dbReference>
<feature type="repeat" description="TPR" evidence="3">
    <location>
        <begin position="211"/>
        <end position="244"/>
    </location>
</feature>
<feature type="signal peptide" evidence="4">
    <location>
        <begin position="1"/>
        <end position="22"/>
    </location>
</feature>
<comment type="caution">
    <text evidence="6">The sequence shown here is derived from an EMBL/GenBank/DDBJ whole genome shotgun (WGS) entry which is preliminary data.</text>
</comment>
<feature type="domain" description="GGDEF" evidence="5">
    <location>
        <begin position="507"/>
        <end position="641"/>
    </location>
</feature>
<dbReference type="Pfam" id="PF13424">
    <property type="entry name" value="TPR_12"/>
    <property type="match status" value="1"/>
</dbReference>